<dbReference type="InterPro" id="IPR006015">
    <property type="entry name" value="Universal_stress_UspA"/>
</dbReference>
<dbReference type="EMBL" id="PISP01000001">
    <property type="protein sequence ID" value="PKD43997.1"/>
    <property type="molecule type" value="Genomic_DNA"/>
</dbReference>
<sequence>MKILVPTDFSELSEKALDVANRFAKLMDGTITPFHSHIPISEMDEPYALGMSSQMYQDFDQIEDALSDRLSQLAEEKVDKKRLEKPIIMMGNPAQSIIDVSEEYDYIVMSTHGRTGFTRFLLGSVAEKVLRLAHTPVLIVEDESDVDDFKKILVTTDFSENAASAYPYAKIVAEKAGADLDLVHVISFDQLDDEEEGSISLSNLREKRIKVLEKEHFHSLKGKVNSTVIVSQDSPHEAIFNHVKENNYNLIVMATVGRTGINYLMMGSTTANLVRHVNTAVLSVNPKRDKQ</sequence>
<name>A0A2N0VIH3_9BACT</name>
<keyword evidence="2" id="KW-0547">Nucleotide-binding</keyword>
<reference evidence="5 6" key="1">
    <citation type="submission" date="2017-11" db="EMBL/GenBank/DDBJ databases">
        <title>Rhodohalobacter 15182 sp. nov., isolated from a salt lake.</title>
        <authorList>
            <person name="Han S."/>
        </authorList>
    </citation>
    <scope>NUCLEOTIDE SEQUENCE [LARGE SCALE GENOMIC DNA]</scope>
    <source>
        <strain evidence="5 6">15182</strain>
    </source>
</reference>
<dbReference type="PRINTS" id="PR01438">
    <property type="entry name" value="UNVRSLSTRESS"/>
</dbReference>
<proteinExistence type="inferred from homology"/>
<dbReference type="CDD" id="cd00293">
    <property type="entry name" value="USP-like"/>
    <property type="match status" value="2"/>
</dbReference>
<dbReference type="AlphaFoldDB" id="A0A2N0VIH3"/>
<dbReference type="PANTHER" id="PTHR46268:SF27">
    <property type="entry name" value="UNIVERSAL STRESS PROTEIN RV2623"/>
    <property type="match status" value="1"/>
</dbReference>
<dbReference type="InterPro" id="IPR014729">
    <property type="entry name" value="Rossmann-like_a/b/a_fold"/>
</dbReference>
<dbReference type="RefSeq" id="WP_101071240.1">
    <property type="nucleotide sequence ID" value="NZ_PISP01000001.1"/>
</dbReference>
<evidence type="ECO:0000256" key="3">
    <source>
        <dbReference type="ARBA" id="ARBA00022840"/>
    </source>
</evidence>
<dbReference type="InterPro" id="IPR006016">
    <property type="entry name" value="UspA"/>
</dbReference>
<feature type="domain" description="UspA" evidence="4">
    <location>
        <begin position="2"/>
        <end position="140"/>
    </location>
</feature>
<dbReference type="Gene3D" id="3.40.50.620">
    <property type="entry name" value="HUPs"/>
    <property type="match status" value="2"/>
</dbReference>
<organism evidence="5 6">
    <name type="scientific">Rhodohalobacter barkolensis</name>
    <dbReference type="NCBI Taxonomy" id="2053187"/>
    <lineage>
        <taxon>Bacteria</taxon>
        <taxon>Pseudomonadati</taxon>
        <taxon>Balneolota</taxon>
        <taxon>Balneolia</taxon>
        <taxon>Balneolales</taxon>
        <taxon>Balneolaceae</taxon>
        <taxon>Rhodohalobacter</taxon>
    </lineage>
</organism>
<evidence type="ECO:0000256" key="2">
    <source>
        <dbReference type="ARBA" id="ARBA00022741"/>
    </source>
</evidence>
<dbReference type="SUPFAM" id="SSF52402">
    <property type="entry name" value="Adenine nucleotide alpha hydrolases-like"/>
    <property type="match status" value="2"/>
</dbReference>
<comment type="similarity">
    <text evidence="1">Belongs to the universal stress protein A family.</text>
</comment>
<evidence type="ECO:0000256" key="1">
    <source>
        <dbReference type="ARBA" id="ARBA00008791"/>
    </source>
</evidence>
<keyword evidence="3" id="KW-0067">ATP-binding</keyword>
<evidence type="ECO:0000313" key="5">
    <source>
        <dbReference type="EMBL" id="PKD43997.1"/>
    </source>
</evidence>
<feature type="domain" description="UspA" evidence="4">
    <location>
        <begin position="149"/>
        <end position="284"/>
    </location>
</feature>
<dbReference type="OrthoDB" id="1522603at2"/>
<comment type="caution">
    <text evidence="5">The sequence shown here is derived from an EMBL/GenBank/DDBJ whole genome shotgun (WGS) entry which is preliminary data.</text>
</comment>
<keyword evidence="6" id="KW-1185">Reference proteome</keyword>
<dbReference type="GO" id="GO:0005524">
    <property type="term" value="F:ATP binding"/>
    <property type="evidence" value="ECO:0007669"/>
    <property type="project" value="UniProtKB-KW"/>
</dbReference>
<dbReference type="Proteomes" id="UP000233398">
    <property type="component" value="Unassembled WGS sequence"/>
</dbReference>
<evidence type="ECO:0000259" key="4">
    <source>
        <dbReference type="Pfam" id="PF00582"/>
    </source>
</evidence>
<gene>
    <name evidence="5" type="ORF">CWD77_00530</name>
</gene>
<accession>A0A2N0VIH3</accession>
<evidence type="ECO:0000313" key="6">
    <source>
        <dbReference type="Proteomes" id="UP000233398"/>
    </source>
</evidence>
<dbReference type="PANTHER" id="PTHR46268">
    <property type="entry name" value="STRESS RESPONSE PROTEIN NHAX"/>
    <property type="match status" value="1"/>
</dbReference>
<protein>
    <recommendedName>
        <fullName evidence="4">UspA domain-containing protein</fullName>
    </recommendedName>
</protein>
<dbReference type="Pfam" id="PF00582">
    <property type="entry name" value="Usp"/>
    <property type="match status" value="2"/>
</dbReference>